<name>A0A9J6FGY6_HAELO</name>
<dbReference type="EMBL" id="JABSTR010000001">
    <property type="protein sequence ID" value="KAH9362285.1"/>
    <property type="molecule type" value="Genomic_DNA"/>
</dbReference>
<keyword evidence="2" id="KW-1185">Reference proteome</keyword>
<accession>A0A9J6FGY6</accession>
<proteinExistence type="predicted"/>
<dbReference type="OrthoDB" id="6437344at2759"/>
<sequence length="134" mass="15049">MHEACRDHVKYQWHQEAMAASQNFMDVMTGKQLPVVQQLNRALQDQVERNRQKLFPIVSTIIFCATHGMPIRGKQSGSGVFNDLLDFRVEAGDIRLQEHFASGAGNAKYTSVRVQNEIITICGDISERADSGRS</sequence>
<organism evidence="1 2">
    <name type="scientific">Haemaphysalis longicornis</name>
    <name type="common">Bush tick</name>
    <dbReference type="NCBI Taxonomy" id="44386"/>
    <lineage>
        <taxon>Eukaryota</taxon>
        <taxon>Metazoa</taxon>
        <taxon>Ecdysozoa</taxon>
        <taxon>Arthropoda</taxon>
        <taxon>Chelicerata</taxon>
        <taxon>Arachnida</taxon>
        <taxon>Acari</taxon>
        <taxon>Parasitiformes</taxon>
        <taxon>Ixodida</taxon>
        <taxon>Ixodoidea</taxon>
        <taxon>Ixodidae</taxon>
        <taxon>Haemaphysalinae</taxon>
        <taxon>Haemaphysalis</taxon>
    </lineage>
</organism>
<dbReference type="Proteomes" id="UP000821853">
    <property type="component" value="Chromosome 1"/>
</dbReference>
<reference evidence="1 2" key="1">
    <citation type="journal article" date="2020" name="Cell">
        <title>Large-Scale Comparative Analyses of Tick Genomes Elucidate Their Genetic Diversity and Vector Capacities.</title>
        <authorList>
            <consortium name="Tick Genome and Microbiome Consortium (TIGMIC)"/>
            <person name="Jia N."/>
            <person name="Wang J."/>
            <person name="Shi W."/>
            <person name="Du L."/>
            <person name="Sun Y."/>
            <person name="Zhan W."/>
            <person name="Jiang J.F."/>
            <person name="Wang Q."/>
            <person name="Zhang B."/>
            <person name="Ji P."/>
            <person name="Bell-Sakyi L."/>
            <person name="Cui X.M."/>
            <person name="Yuan T.T."/>
            <person name="Jiang B.G."/>
            <person name="Yang W.F."/>
            <person name="Lam T.T."/>
            <person name="Chang Q.C."/>
            <person name="Ding S.J."/>
            <person name="Wang X.J."/>
            <person name="Zhu J.G."/>
            <person name="Ruan X.D."/>
            <person name="Zhao L."/>
            <person name="Wei J.T."/>
            <person name="Ye R.Z."/>
            <person name="Que T.C."/>
            <person name="Du C.H."/>
            <person name="Zhou Y.H."/>
            <person name="Cheng J.X."/>
            <person name="Dai P.F."/>
            <person name="Guo W.B."/>
            <person name="Han X.H."/>
            <person name="Huang E.J."/>
            <person name="Li L.F."/>
            <person name="Wei W."/>
            <person name="Gao Y.C."/>
            <person name="Liu J.Z."/>
            <person name="Shao H.Z."/>
            <person name="Wang X."/>
            <person name="Wang C.C."/>
            <person name="Yang T.C."/>
            <person name="Huo Q.B."/>
            <person name="Li W."/>
            <person name="Chen H.Y."/>
            <person name="Chen S.E."/>
            <person name="Zhou L.G."/>
            <person name="Ni X.B."/>
            <person name="Tian J.H."/>
            <person name="Sheng Y."/>
            <person name="Liu T."/>
            <person name="Pan Y.S."/>
            <person name="Xia L.Y."/>
            <person name="Li J."/>
            <person name="Zhao F."/>
            <person name="Cao W.C."/>
        </authorList>
    </citation>
    <scope>NUCLEOTIDE SEQUENCE [LARGE SCALE GENOMIC DNA]</scope>
    <source>
        <strain evidence="1">HaeL-2018</strain>
    </source>
</reference>
<protein>
    <submittedName>
        <fullName evidence="1">Uncharacterized protein</fullName>
    </submittedName>
</protein>
<dbReference type="VEuPathDB" id="VectorBase:HLOH_045604"/>
<evidence type="ECO:0000313" key="2">
    <source>
        <dbReference type="Proteomes" id="UP000821853"/>
    </source>
</evidence>
<comment type="caution">
    <text evidence="1">The sequence shown here is derived from an EMBL/GenBank/DDBJ whole genome shotgun (WGS) entry which is preliminary data.</text>
</comment>
<evidence type="ECO:0000313" key="1">
    <source>
        <dbReference type="EMBL" id="KAH9362285.1"/>
    </source>
</evidence>
<dbReference type="AlphaFoldDB" id="A0A9J6FGY6"/>
<dbReference type="OMA" id="GFHICEE"/>
<gene>
    <name evidence="1" type="ORF">HPB48_002263</name>
</gene>